<sequence>MANKLNSNTNRHSRPHASTSPQHPSTRHHACPPVAF</sequence>
<name>A0ABR0H327_9PEZI</name>
<feature type="region of interest" description="Disordered" evidence="1">
    <location>
        <begin position="1"/>
        <end position="36"/>
    </location>
</feature>
<accession>A0ABR0H327</accession>
<dbReference type="EMBL" id="JAFFHB010000008">
    <property type="protein sequence ID" value="KAK4662425.1"/>
    <property type="molecule type" value="Genomic_DNA"/>
</dbReference>
<gene>
    <name evidence="2" type="ORF">QC763_0088100</name>
</gene>
<dbReference type="GeneID" id="87926422"/>
<dbReference type="RefSeq" id="XP_062762391.1">
    <property type="nucleotide sequence ID" value="XM_062906225.1"/>
</dbReference>
<keyword evidence="3" id="KW-1185">Reference proteome</keyword>
<dbReference type="Proteomes" id="UP001326199">
    <property type="component" value="Unassembled WGS sequence"/>
</dbReference>
<comment type="caution">
    <text evidence="2">The sequence shown here is derived from an EMBL/GenBank/DDBJ whole genome shotgun (WGS) entry which is preliminary data.</text>
</comment>
<proteinExistence type="predicted"/>
<evidence type="ECO:0000313" key="2">
    <source>
        <dbReference type="EMBL" id="KAK4662425.1"/>
    </source>
</evidence>
<reference evidence="2 3" key="1">
    <citation type="journal article" date="2023" name="bioRxiv">
        <title>High-quality genome assemblies of four members of thePodospora anserinaspecies complex.</title>
        <authorList>
            <person name="Ament-Velasquez S.L."/>
            <person name="Vogan A.A."/>
            <person name="Wallerman O."/>
            <person name="Hartmann F."/>
            <person name="Gautier V."/>
            <person name="Silar P."/>
            <person name="Giraud T."/>
            <person name="Johannesson H."/>
        </authorList>
    </citation>
    <scope>NUCLEOTIDE SEQUENCE [LARGE SCALE GENOMIC DNA]</scope>
    <source>
        <strain evidence="2 3">CBS 411.78</strain>
    </source>
</reference>
<feature type="compositionally biased region" description="Polar residues" evidence="1">
    <location>
        <begin position="1"/>
        <end position="24"/>
    </location>
</feature>
<evidence type="ECO:0000313" key="3">
    <source>
        <dbReference type="Proteomes" id="UP001326199"/>
    </source>
</evidence>
<protein>
    <submittedName>
        <fullName evidence="2">Uncharacterized protein</fullName>
    </submittedName>
</protein>
<organism evidence="2 3">
    <name type="scientific">Podospora pseudopauciseta</name>
    <dbReference type="NCBI Taxonomy" id="2093780"/>
    <lineage>
        <taxon>Eukaryota</taxon>
        <taxon>Fungi</taxon>
        <taxon>Dikarya</taxon>
        <taxon>Ascomycota</taxon>
        <taxon>Pezizomycotina</taxon>
        <taxon>Sordariomycetes</taxon>
        <taxon>Sordariomycetidae</taxon>
        <taxon>Sordariales</taxon>
        <taxon>Podosporaceae</taxon>
        <taxon>Podospora</taxon>
    </lineage>
</organism>
<evidence type="ECO:0000256" key="1">
    <source>
        <dbReference type="SAM" id="MobiDB-lite"/>
    </source>
</evidence>